<evidence type="ECO:0000256" key="1">
    <source>
        <dbReference type="ARBA" id="ARBA00012245"/>
    </source>
</evidence>
<dbReference type="KEGG" id="cyz:C3B44_10430"/>
<evidence type="ECO:0000313" key="6">
    <source>
        <dbReference type="Proteomes" id="UP000244989"/>
    </source>
</evidence>
<evidence type="ECO:0000256" key="2">
    <source>
        <dbReference type="ARBA" id="ARBA00022737"/>
    </source>
</evidence>
<comment type="catalytic activity">
    <reaction evidence="3">
        <text>thiosulfate + hydrogen cyanide = thiocyanate + sulfite + 2 H(+)</text>
        <dbReference type="Rhea" id="RHEA:16881"/>
        <dbReference type="ChEBI" id="CHEBI:15378"/>
        <dbReference type="ChEBI" id="CHEBI:17359"/>
        <dbReference type="ChEBI" id="CHEBI:18022"/>
        <dbReference type="ChEBI" id="CHEBI:18407"/>
        <dbReference type="ChEBI" id="CHEBI:33542"/>
        <dbReference type="EC" id="2.8.1.1"/>
    </reaction>
</comment>
<dbReference type="PROSITE" id="PS50206">
    <property type="entry name" value="RHODANESE_3"/>
    <property type="match status" value="2"/>
</dbReference>
<dbReference type="AlphaFoldDB" id="A0A2U1T532"/>
<gene>
    <name evidence="5" type="ORF">DF222_09680</name>
</gene>
<keyword evidence="2" id="KW-0677">Repeat</keyword>
<organism evidence="5 6">
    <name type="scientific">Corynebacterium yudongzhengii</name>
    <dbReference type="NCBI Taxonomy" id="2080740"/>
    <lineage>
        <taxon>Bacteria</taxon>
        <taxon>Bacillati</taxon>
        <taxon>Actinomycetota</taxon>
        <taxon>Actinomycetes</taxon>
        <taxon>Mycobacteriales</taxon>
        <taxon>Corynebacteriaceae</taxon>
        <taxon>Corynebacterium</taxon>
    </lineage>
</organism>
<dbReference type="EMBL" id="QEEZ01000021">
    <property type="protein sequence ID" value="PWC00998.1"/>
    <property type="molecule type" value="Genomic_DNA"/>
</dbReference>
<dbReference type="EC" id="2.8.1.1" evidence="1"/>
<reference evidence="6" key="1">
    <citation type="submission" date="2018-04" db="EMBL/GenBank/DDBJ databases">
        <authorList>
            <person name="Liu S."/>
            <person name="Wang Z."/>
            <person name="Li J."/>
        </authorList>
    </citation>
    <scope>NUCLEOTIDE SEQUENCE [LARGE SCALE GENOMIC DNA]</scope>
    <source>
        <strain evidence="6">2189</strain>
    </source>
</reference>
<dbReference type="CDD" id="cd01449">
    <property type="entry name" value="TST_Repeat_2"/>
    <property type="match status" value="1"/>
</dbReference>
<keyword evidence="5" id="KW-0808">Transferase</keyword>
<evidence type="ECO:0000259" key="4">
    <source>
        <dbReference type="PROSITE" id="PS50206"/>
    </source>
</evidence>
<dbReference type="OrthoDB" id="9770030at2"/>
<name>A0A2U1T532_9CORY</name>
<comment type="caution">
    <text evidence="5">The sequence shown here is derived from an EMBL/GenBank/DDBJ whole genome shotgun (WGS) entry which is preliminary data.</text>
</comment>
<protein>
    <recommendedName>
        <fullName evidence="1">thiosulfate sulfurtransferase</fullName>
        <ecNumber evidence="1">2.8.1.1</ecNumber>
    </recommendedName>
</protein>
<dbReference type="SUPFAM" id="SSF52821">
    <property type="entry name" value="Rhodanese/Cell cycle control phosphatase"/>
    <property type="match status" value="2"/>
</dbReference>
<dbReference type="PANTHER" id="PTHR43855:SF1">
    <property type="entry name" value="THIOSULFATE SULFURTRANSFERASE"/>
    <property type="match status" value="1"/>
</dbReference>
<evidence type="ECO:0000256" key="3">
    <source>
        <dbReference type="ARBA" id="ARBA00047549"/>
    </source>
</evidence>
<dbReference type="Proteomes" id="UP000244989">
    <property type="component" value="Unassembled WGS sequence"/>
</dbReference>
<dbReference type="InterPro" id="IPR036873">
    <property type="entry name" value="Rhodanese-like_dom_sf"/>
</dbReference>
<dbReference type="CDD" id="cd01448">
    <property type="entry name" value="TST_Repeat_1"/>
    <property type="match status" value="1"/>
</dbReference>
<proteinExistence type="predicted"/>
<dbReference type="PANTHER" id="PTHR43855">
    <property type="entry name" value="THIOSULFATE SULFURTRANSFERASE"/>
    <property type="match status" value="1"/>
</dbReference>
<dbReference type="InterPro" id="IPR051126">
    <property type="entry name" value="Thiosulfate_sulfurtransferase"/>
</dbReference>
<dbReference type="GO" id="GO:0004792">
    <property type="term" value="F:thiosulfate-cyanide sulfurtransferase activity"/>
    <property type="evidence" value="ECO:0007669"/>
    <property type="project" value="UniProtKB-EC"/>
</dbReference>
<accession>A0A2U1T532</accession>
<sequence>MSTFISVPETREAVYRGRPLTILASIWEKDGEGGHHRYQSGHIPTAHFCDPAAALTGLPGSKDGRNPLPKLSDVQRSLRFWGVRAGIPTVTYDQGHGLFAGRAWWVLRWAGVRDVQLLDGGLRAWHDSGAPVVGGPGNIAVHSDVTATTGNMPTATIDDVRSHEGVLIDVRQPNRFAGRREILDLKAGHIPGAINVPVDDLFTKDRLVKSPEEIRARFAQAGIEDTSDVIMYSGSGNHSALAIAALEHAGMRIPAHFVGGWSQWSADSRNPVERGD</sequence>
<dbReference type="Pfam" id="PF00581">
    <property type="entry name" value="Rhodanese"/>
    <property type="match status" value="2"/>
</dbReference>
<evidence type="ECO:0000313" key="5">
    <source>
        <dbReference type="EMBL" id="PWC00998.1"/>
    </source>
</evidence>
<dbReference type="RefSeq" id="WP_108432307.1">
    <property type="nucleotide sequence ID" value="NZ_CP026947.1"/>
</dbReference>
<dbReference type="InterPro" id="IPR001763">
    <property type="entry name" value="Rhodanese-like_dom"/>
</dbReference>
<dbReference type="Gene3D" id="3.40.250.10">
    <property type="entry name" value="Rhodanese-like domain"/>
    <property type="match status" value="2"/>
</dbReference>
<feature type="domain" description="Rhodanese" evidence="4">
    <location>
        <begin position="161"/>
        <end position="273"/>
    </location>
</feature>
<feature type="domain" description="Rhodanese" evidence="4">
    <location>
        <begin position="38"/>
        <end position="134"/>
    </location>
</feature>
<keyword evidence="6" id="KW-1185">Reference proteome</keyword>
<dbReference type="SMART" id="SM00450">
    <property type="entry name" value="RHOD"/>
    <property type="match status" value="2"/>
</dbReference>